<dbReference type="Pfam" id="PF06283">
    <property type="entry name" value="ThuA"/>
    <property type="match status" value="1"/>
</dbReference>
<evidence type="ECO:0000259" key="4">
    <source>
        <dbReference type="Pfam" id="PF06439"/>
    </source>
</evidence>
<dbReference type="Proteomes" id="UP000315471">
    <property type="component" value="Unassembled WGS sequence"/>
</dbReference>
<evidence type="ECO:0000256" key="1">
    <source>
        <dbReference type="SAM" id="MobiDB-lite"/>
    </source>
</evidence>
<dbReference type="AlphaFoldDB" id="A0A5C6E931"/>
<feature type="domain" description="ThuA-like" evidence="3">
    <location>
        <begin position="52"/>
        <end position="292"/>
    </location>
</feature>
<evidence type="ECO:0000313" key="5">
    <source>
        <dbReference type="EMBL" id="TWU44397.1"/>
    </source>
</evidence>
<dbReference type="PANTHER" id="PTHR40469">
    <property type="entry name" value="SECRETED GLYCOSYL HYDROLASE"/>
    <property type="match status" value="1"/>
</dbReference>
<dbReference type="PANTHER" id="PTHR40469:SF2">
    <property type="entry name" value="GALACTOSE-BINDING DOMAIN-LIKE SUPERFAMILY PROTEIN"/>
    <property type="match status" value="1"/>
</dbReference>
<reference evidence="5 6" key="1">
    <citation type="submission" date="2019-02" db="EMBL/GenBank/DDBJ databases">
        <title>Deep-cultivation of Planctomycetes and their phenomic and genomic characterization uncovers novel biology.</title>
        <authorList>
            <person name="Wiegand S."/>
            <person name="Jogler M."/>
            <person name="Boedeker C."/>
            <person name="Pinto D."/>
            <person name="Vollmers J."/>
            <person name="Rivas-Marin E."/>
            <person name="Kohn T."/>
            <person name="Peeters S.H."/>
            <person name="Heuer A."/>
            <person name="Rast P."/>
            <person name="Oberbeckmann S."/>
            <person name="Bunk B."/>
            <person name="Jeske O."/>
            <person name="Meyerdierks A."/>
            <person name="Storesund J.E."/>
            <person name="Kallscheuer N."/>
            <person name="Luecker S."/>
            <person name="Lage O.M."/>
            <person name="Pohl T."/>
            <person name="Merkel B.J."/>
            <person name="Hornburger P."/>
            <person name="Mueller R.-W."/>
            <person name="Bruemmer F."/>
            <person name="Labrenz M."/>
            <person name="Spormann A.M."/>
            <person name="Op Den Camp H."/>
            <person name="Overmann J."/>
            <person name="Amann R."/>
            <person name="Jetten M.S.M."/>
            <person name="Mascher T."/>
            <person name="Medema M.H."/>
            <person name="Devos D.P."/>
            <person name="Kaster A.-K."/>
            <person name="Ovreas L."/>
            <person name="Rohde M."/>
            <person name="Galperin M.Y."/>
            <person name="Jogler C."/>
        </authorList>
    </citation>
    <scope>NUCLEOTIDE SEQUENCE [LARGE SCALE GENOMIC DNA]</scope>
    <source>
        <strain evidence="5 6">Q31b</strain>
    </source>
</reference>
<keyword evidence="2" id="KW-0732">Signal</keyword>
<name>A0A5C6E931_9BACT</name>
<dbReference type="EMBL" id="SJPY01000002">
    <property type="protein sequence ID" value="TWU44397.1"/>
    <property type="molecule type" value="Genomic_DNA"/>
</dbReference>
<feature type="signal peptide" evidence="2">
    <location>
        <begin position="1"/>
        <end position="43"/>
    </location>
</feature>
<dbReference type="Pfam" id="PF06439">
    <property type="entry name" value="3keto-disac_hyd"/>
    <property type="match status" value="1"/>
</dbReference>
<evidence type="ECO:0000256" key="2">
    <source>
        <dbReference type="SAM" id="SignalP"/>
    </source>
</evidence>
<evidence type="ECO:0000259" key="3">
    <source>
        <dbReference type="Pfam" id="PF06283"/>
    </source>
</evidence>
<protein>
    <submittedName>
        <fullName evidence="5">Trehalose utilization</fullName>
    </submittedName>
</protein>
<accession>A0A5C6E931</accession>
<feature type="chain" id="PRO_5022719595" evidence="2">
    <location>
        <begin position="44"/>
        <end position="582"/>
    </location>
</feature>
<dbReference type="SUPFAM" id="SSF52317">
    <property type="entry name" value="Class I glutamine amidotransferase-like"/>
    <property type="match status" value="1"/>
</dbReference>
<feature type="compositionally biased region" description="Polar residues" evidence="1">
    <location>
        <begin position="316"/>
        <end position="327"/>
    </location>
</feature>
<feature type="region of interest" description="Disordered" evidence="1">
    <location>
        <begin position="303"/>
        <end position="327"/>
    </location>
</feature>
<evidence type="ECO:0000313" key="6">
    <source>
        <dbReference type="Proteomes" id="UP000315471"/>
    </source>
</evidence>
<dbReference type="InterPro" id="IPR029010">
    <property type="entry name" value="ThuA-like"/>
</dbReference>
<gene>
    <name evidence="5" type="ORF">Q31b_19330</name>
</gene>
<dbReference type="GO" id="GO:0016787">
    <property type="term" value="F:hydrolase activity"/>
    <property type="evidence" value="ECO:0007669"/>
    <property type="project" value="InterPro"/>
</dbReference>
<sequence precursor="true">MIRLVVRTLHLFLLKYFRKASNVKRFIALTLVLVLSTATVAQASGSDLIKTLIVDGPAKYHNWKNTTPVLKEMLAASGEFSVDVATFEEGDDSYKPDFDAYDLVVVNDGFGTPSWPSATERAFESYVENGGGVVIYHAANNAWPDWKAYNEMCAIGGWGGRNEKSGPYLYMDQDGKVIRDTSPGVGGGHGKQEAFEIIVREAEHPIMKGLPKSFQHGPDELYSFLRGPAKNVTILATAHSRVGNKGSGHEEPMLMVIHHGKGRIFHTVLGHDVKQIQAGSFVTTFLRGSQWAATGEVTIPVPSDFPNQAYPPKASTEANTEANTDASAAQQDDGFTSLFNGKNFDGWYLKIRSGDAEMAKKVFQVEDGMVHVFGDGFEDGYQLNISSRSETHGLFYANKPYSRYIFKFEYKWGTKKVNNFNQFQYDAGMYYHVSNDKIWPSGLEYQIRYNSVTKENHTGDFWGGGYDWYADKDRKFQFPSEGGKLQPDRGGEHRAKADAPFHALDGEWNQCEVIVMGNKYAIHKLNGEIVNLGIDLDRSEGKVGLQSETAEIFYRNIMIKEFDKDVPIEEFLTEDQLRALKR</sequence>
<dbReference type="Gene3D" id="2.60.120.560">
    <property type="entry name" value="Exo-inulinase, domain 1"/>
    <property type="match status" value="1"/>
</dbReference>
<dbReference type="InterPro" id="IPR029062">
    <property type="entry name" value="Class_I_gatase-like"/>
</dbReference>
<dbReference type="Gene3D" id="3.40.50.880">
    <property type="match status" value="1"/>
</dbReference>
<feature type="domain" description="3-keto-alpha-glucoside-1,2-lyase/3-keto-2-hydroxy-glucal hydratase" evidence="4">
    <location>
        <begin position="334"/>
        <end position="560"/>
    </location>
</feature>
<dbReference type="OrthoDB" id="9780017at2"/>
<comment type="caution">
    <text evidence="5">The sequence shown here is derived from an EMBL/GenBank/DDBJ whole genome shotgun (WGS) entry which is preliminary data.</text>
</comment>
<keyword evidence="6" id="KW-1185">Reference proteome</keyword>
<proteinExistence type="predicted"/>
<organism evidence="5 6">
    <name type="scientific">Novipirellula aureliae</name>
    <dbReference type="NCBI Taxonomy" id="2527966"/>
    <lineage>
        <taxon>Bacteria</taxon>
        <taxon>Pseudomonadati</taxon>
        <taxon>Planctomycetota</taxon>
        <taxon>Planctomycetia</taxon>
        <taxon>Pirellulales</taxon>
        <taxon>Pirellulaceae</taxon>
        <taxon>Novipirellula</taxon>
    </lineage>
</organism>
<dbReference type="InterPro" id="IPR010496">
    <property type="entry name" value="AL/BT2_dom"/>
</dbReference>